<keyword evidence="5 6" id="KW-0067">ATP-binding</keyword>
<feature type="region of interest" description="Disordered" evidence="8">
    <location>
        <begin position="383"/>
        <end position="432"/>
    </location>
</feature>
<evidence type="ECO:0000256" key="1">
    <source>
        <dbReference type="ARBA" id="ARBA00022527"/>
    </source>
</evidence>
<evidence type="ECO:0000259" key="10">
    <source>
        <dbReference type="PROSITE" id="PS51285"/>
    </source>
</evidence>
<dbReference type="GO" id="GO:0009966">
    <property type="term" value="P:regulation of signal transduction"/>
    <property type="evidence" value="ECO:0007669"/>
    <property type="project" value="TreeGrafter"/>
</dbReference>
<dbReference type="Proteomes" id="UP000030755">
    <property type="component" value="Unassembled WGS sequence"/>
</dbReference>
<sequence length="432" mass="49516">MKNFIIRLLIVRSVGKGAFGKVRIIQKKDDKKMYALKYINKEKCIKMKAVDNIIQERILLENLEHPFIVNMRYAFQDDENMFMVIDLMLGGDLRYHLDRQFNLPEKQVRFYAAEISEAIRYLHSNKVVHRDLKPDNLLLDENGHVHITDFNIAVYLPTDDKLLKSVAGTMAYMAPEILEKKGYLQTVDWWSLGVLLFECVFGKRPFRGKTNDALIQSICEDNPHFPEPTPDLSGECIDFIKNLLIRNPVERLGCRGAGFEEIKAHPWFQDLDWDLLVKKELTAPFIPDQKRANFDATYELEELLLEDNPLKAKKRQYKPGETKLSKEMQIIEDKFTPFCTNATNGKKSKTAEAMLEILKEAEKLEKLREENPNMIQAHLSQATKSEMSLNGPEGAADAKVDGELAPPLPADTKLTSDQGLLIPPEKKNAKIQ</sequence>
<reference evidence="14" key="2">
    <citation type="journal article" date="2018" name="Nat. Microbiol.">
        <title>Leveraging single-cell genomics to expand the fungal tree of life.</title>
        <authorList>
            <person name="Ahrendt S.R."/>
            <person name="Quandt C.A."/>
            <person name="Ciobanu D."/>
            <person name="Clum A."/>
            <person name="Salamov A."/>
            <person name="Andreopoulos B."/>
            <person name="Cheng J.F."/>
            <person name="Woyke T."/>
            <person name="Pelin A."/>
            <person name="Henrissat B."/>
            <person name="Reynolds N.K."/>
            <person name="Benny G.L."/>
            <person name="Smith M.E."/>
            <person name="James T.Y."/>
            <person name="Grigoriev I.V."/>
        </authorList>
    </citation>
    <scope>NUCLEOTIDE SEQUENCE [LARGE SCALE GENOMIC DNA]</scope>
    <source>
        <strain evidence="14">CSF55</strain>
    </source>
</reference>
<keyword evidence="2" id="KW-0808">Transferase</keyword>
<dbReference type="PROSITE" id="PS00108">
    <property type="entry name" value="PROTEIN_KINASE_ST"/>
    <property type="match status" value="1"/>
</dbReference>
<evidence type="ECO:0000313" key="11">
    <source>
        <dbReference type="EMBL" id="EPZ33161.1"/>
    </source>
</evidence>
<dbReference type="Gene3D" id="3.30.200.20">
    <property type="entry name" value="Phosphorylase Kinase, domain 1"/>
    <property type="match status" value="1"/>
</dbReference>
<dbReference type="Pfam" id="PF00069">
    <property type="entry name" value="Pkinase"/>
    <property type="match status" value="1"/>
</dbReference>
<dbReference type="EMBL" id="KE561071">
    <property type="protein sequence ID" value="EPZ33161.1"/>
    <property type="molecule type" value="Genomic_DNA"/>
</dbReference>
<evidence type="ECO:0000256" key="2">
    <source>
        <dbReference type="ARBA" id="ARBA00022679"/>
    </source>
</evidence>
<dbReference type="SUPFAM" id="SSF56112">
    <property type="entry name" value="Protein kinase-like (PK-like)"/>
    <property type="match status" value="1"/>
</dbReference>
<keyword evidence="13" id="KW-1185">Reference proteome</keyword>
<reference evidence="11 13" key="1">
    <citation type="journal article" date="2013" name="Curr. Biol.">
        <title>Shared signatures of parasitism and phylogenomics unite Cryptomycota and microsporidia.</title>
        <authorList>
            <person name="James T.Y."/>
            <person name="Pelin A."/>
            <person name="Bonen L."/>
            <person name="Ahrendt S."/>
            <person name="Sain D."/>
            <person name="Corradi N."/>
            <person name="Stajich J.E."/>
        </authorList>
    </citation>
    <scope>NUCLEOTIDE SEQUENCE [LARGE SCALE GENOMIC DNA]</scope>
    <source>
        <strain evidence="11">CSF55</strain>
        <strain evidence="11">CSF55</strain>
    </source>
</reference>
<evidence type="ECO:0000256" key="7">
    <source>
        <dbReference type="RuleBase" id="RU000304"/>
    </source>
</evidence>
<evidence type="ECO:0000313" key="12">
    <source>
        <dbReference type="EMBL" id="RKP20473.1"/>
    </source>
</evidence>
<keyword evidence="4 11" id="KW-0418">Kinase</keyword>
<protein>
    <submittedName>
        <fullName evidence="12">Kinase-like protein</fullName>
    </submittedName>
    <submittedName>
        <fullName evidence="11">Protein kinase, catalytic domain-containing protein</fullName>
    </submittedName>
</protein>
<evidence type="ECO:0000256" key="8">
    <source>
        <dbReference type="SAM" id="MobiDB-lite"/>
    </source>
</evidence>
<dbReference type="AlphaFoldDB" id="A0A075ASB3"/>
<gene>
    <name evidence="11" type="ORF">O9G_001130</name>
    <name evidence="12" type="ORF">ROZALSC1DRAFT_28041</name>
</gene>
<reference evidence="12" key="3">
    <citation type="submission" date="2018-08" db="EMBL/GenBank/DDBJ databases">
        <title>Leveraging single-cell genomics to expand the Fungal Tree of Life.</title>
        <authorList>
            <consortium name="DOE Joint Genome Institute"/>
            <person name="Ahrendt S.R."/>
            <person name="Quandt C.A."/>
            <person name="Ciobanu D."/>
            <person name="Clum A."/>
            <person name="Salamov A."/>
            <person name="Andreopoulos B."/>
            <person name="Cheng J.-F."/>
            <person name="Woyke T."/>
            <person name="Pelin A."/>
            <person name="Henrissat B."/>
            <person name="Reynolds N."/>
            <person name="Benny G.L."/>
            <person name="Smith M.E."/>
            <person name="James T.Y."/>
            <person name="Grigoriev I.V."/>
        </authorList>
    </citation>
    <scope>NUCLEOTIDE SEQUENCE</scope>
    <source>
        <strain evidence="12">CSF55</strain>
    </source>
</reference>
<dbReference type="SMART" id="SM00220">
    <property type="entry name" value="S_TKc"/>
    <property type="match status" value="1"/>
</dbReference>
<dbReference type="PROSITE" id="PS50011">
    <property type="entry name" value="PROTEIN_KINASE_DOM"/>
    <property type="match status" value="1"/>
</dbReference>
<dbReference type="HOGENOM" id="CLU_000288_63_5_1"/>
<accession>A0A075ASB3</accession>
<dbReference type="PANTHER" id="PTHR24355">
    <property type="entry name" value="G PROTEIN-COUPLED RECEPTOR KINASE/RIBOSOMAL PROTEIN S6 KINASE"/>
    <property type="match status" value="1"/>
</dbReference>
<feature type="domain" description="AGC-kinase C-terminal" evidence="10">
    <location>
        <begin position="269"/>
        <end position="350"/>
    </location>
</feature>
<dbReference type="EMBL" id="ML005059">
    <property type="protein sequence ID" value="RKP20473.1"/>
    <property type="molecule type" value="Genomic_DNA"/>
</dbReference>
<comment type="similarity">
    <text evidence="7">Belongs to the protein kinase superfamily.</text>
</comment>
<dbReference type="OMA" id="HFILLRC"/>
<dbReference type="InterPro" id="IPR008271">
    <property type="entry name" value="Ser/Thr_kinase_AS"/>
</dbReference>
<name>A0A075ASB3_ROZAC</name>
<organism evidence="11 13">
    <name type="scientific">Rozella allomycis (strain CSF55)</name>
    <dbReference type="NCBI Taxonomy" id="988480"/>
    <lineage>
        <taxon>Eukaryota</taxon>
        <taxon>Fungi</taxon>
        <taxon>Fungi incertae sedis</taxon>
        <taxon>Cryptomycota</taxon>
        <taxon>Cryptomycota incertae sedis</taxon>
        <taxon>Rozella</taxon>
    </lineage>
</organism>
<dbReference type="InterPro" id="IPR011009">
    <property type="entry name" value="Kinase-like_dom_sf"/>
</dbReference>
<evidence type="ECO:0000313" key="13">
    <source>
        <dbReference type="Proteomes" id="UP000030755"/>
    </source>
</evidence>
<dbReference type="STRING" id="988480.A0A075ASB3"/>
<dbReference type="FunFam" id="1.10.510.10:FF:000469">
    <property type="entry name" value="Serine/threonine-protein kinase 32B"/>
    <property type="match status" value="1"/>
</dbReference>
<dbReference type="GO" id="GO:0005524">
    <property type="term" value="F:ATP binding"/>
    <property type="evidence" value="ECO:0007669"/>
    <property type="project" value="UniProtKB-UniRule"/>
</dbReference>
<keyword evidence="1 7" id="KW-0723">Serine/threonine-protein kinase</keyword>
<dbReference type="OrthoDB" id="5586347at2759"/>
<proteinExistence type="inferred from homology"/>
<dbReference type="PANTHER" id="PTHR24355:SF30">
    <property type="entry name" value="SERINE_THREONINE-PROTEIN KINASE 32B ISOFORM X1"/>
    <property type="match status" value="1"/>
</dbReference>
<dbReference type="Proteomes" id="UP000281549">
    <property type="component" value="Unassembled WGS sequence"/>
</dbReference>
<dbReference type="PROSITE" id="PS00107">
    <property type="entry name" value="PROTEIN_KINASE_ATP"/>
    <property type="match status" value="1"/>
</dbReference>
<dbReference type="CDD" id="cd05578">
    <property type="entry name" value="STKc_Yank1"/>
    <property type="match status" value="1"/>
</dbReference>
<dbReference type="FunFam" id="3.30.200.20:FF:000354">
    <property type="entry name" value="AGC/YANK protein kinase"/>
    <property type="match status" value="1"/>
</dbReference>
<evidence type="ECO:0000256" key="4">
    <source>
        <dbReference type="ARBA" id="ARBA00022777"/>
    </source>
</evidence>
<evidence type="ECO:0000256" key="6">
    <source>
        <dbReference type="PROSITE-ProRule" id="PRU10141"/>
    </source>
</evidence>
<evidence type="ECO:0000313" key="14">
    <source>
        <dbReference type="Proteomes" id="UP000281549"/>
    </source>
</evidence>
<evidence type="ECO:0000256" key="3">
    <source>
        <dbReference type="ARBA" id="ARBA00022741"/>
    </source>
</evidence>
<dbReference type="InterPro" id="IPR017441">
    <property type="entry name" value="Protein_kinase_ATP_BS"/>
</dbReference>
<dbReference type="InterPro" id="IPR000961">
    <property type="entry name" value="AGC-kinase_C"/>
</dbReference>
<dbReference type="GO" id="GO:0007186">
    <property type="term" value="P:G protein-coupled receptor signaling pathway"/>
    <property type="evidence" value="ECO:0007669"/>
    <property type="project" value="TreeGrafter"/>
</dbReference>
<feature type="binding site" evidence="6">
    <location>
        <position position="37"/>
    </location>
    <ligand>
        <name>ATP</name>
        <dbReference type="ChEBI" id="CHEBI:30616"/>
    </ligand>
</feature>
<evidence type="ECO:0000256" key="5">
    <source>
        <dbReference type="ARBA" id="ARBA00022840"/>
    </source>
</evidence>
<evidence type="ECO:0000259" key="9">
    <source>
        <dbReference type="PROSITE" id="PS50011"/>
    </source>
</evidence>
<dbReference type="InterPro" id="IPR000719">
    <property type="entry name" value="Prot_kinase_dom"/>
</dbReference>
<dbReference type="Gene3D" id="1.10.510.10">
    <property type="entry name" value="Transferase(Phosphotransferase) domain 1"/>
    <property type="match status" value="1"/>
</dbReference>
<dbReference type="PROSITE" id="PS51285">
    <property type="entry name" value="AGC_KINASE_CTER"/>
    <property type="match status" value="1"/>
</dbReference>
<keyword evidence="3 6" id="KW-0547">Nucleotide-binding</keyword>
<feature type="domain" description="Protein kinase" evidence="9">
    <location>
        <begin position="8"/>
        <end position="268"/>
    </location>
</feature>
<dbReference type="GO" id="GO:0004703">
    <property type="term" value="F:G protein-coupled receptor kinase activity"/>
    <property type="evidence" value="ECO:0007669"/>
    <property type="project" value="TreeGrafter"/>
</dbReference>
<dbReference type="GO" id="GO:0001664">
    <property type="term" value="F:G protein-coupled receptor binding"/>
    <property type="evidence" value="ECO:0007669"/>
    <property type="project" value="TreeGrafter"/>
</dbReference>